<comment type="similarity">
    <text evidence="4">Belongs to the alanine racemase family.</text>
</comment>
<feature type="binding site" evidence="4 6">
    <location>
        <position position="337"/>
    </location>
    <ligand>
        <name>substrate</name>
    </ligand>
</feature>
<evidence type="ECO:0000256" key="6">
    <source>
        <dbReference type="PIRSR" id="PIRSR600821-52"/>
    </source>
</evidence>
<dbReference type="PANTHER" id="PTHR30511:SF0">
    <property type="entry name" value="ALANINE RACEMASE, CATABOLIC-RELATED"/>
    <property type="match status" value="1"/>
</dbReference>
<feature type="active site" description="Proton acceptor; specific for L-alanine" evidence="4">
    <location>
        <position position="285"/>
    </location>
</feature>
<dbReference type="OrthoDB" id="9813814at2"/>
<dbReference type="PANTHER" id="PTHR30511">
    <property type="entry name" value="ALANINE RACEMASE"/>
    <property type="match status" value="1"/>
</dbReference>
<dbReference type="InterPro" id="IPR000821">
    <property type="entry name" value="Ala_racemase"/>
</dbReference>
<dbReference type="GO" id="GO:0030632">
    <property type="term" value="P:D-alanine biosynthetic process"/>
    <property type="evidence" value="ECO:0007669"/>
    <property type="project" value="UniProtKB-UniRule"/>
</dbReference>
<evidence type="ECO:0000256" key="2">
    <source>
        <dbReference type="ARBA" id="ARBA00022898"/>
    </source>
</evidence>
<evidence type="ECO:0000259" key="7">
    <source>
        <dbReference type="SMART" id="SM01005"/>
    </source>
</evidence>
<evidence type="ECO:0000313" key="9">
    <source>
        <dbReference type="Proteomes" id="UP000627715"/>
    </source>
</evidence>
<dbReference type="InterPro" id="IPR011079">
    <property type="entry name" value="Ala_racemase_C"/>
</dbReference>
<dbReference type="InterPro" id="IPR009006">
    <property type="entry name" value="Ala_racemase/Decarboxylase_C"/>
</dbReference>
<dbReference type="NCBIfam" id="TIGR00492">
    <property type="entry name" value="alr"/>
    <property type="match status" value="1"/>
</dbReference>
<proteinExistence type="inferred from homology"/>
<dbReference type="InterPro" id="IPR001608">
    <property type="entry name" value="Ala_racemase_N"/>
</dbReference>
<feature type="active site" description="Proton acceptor; specific for D-alanine" evidence="4">
    <location>
        <position position="47"/>
    </location>
</feature>
<evidence type="ECO:0000256" key="4">
    <source>
        <dbReference type="HAMAP-Rule" id="MF_01201"/>
    </source>
</evidence>
<dbReference type="EMBL" id="BMIY01000003">
    <property type="protein sequence ID" value="GGG52904.1"/>
    <property type="molecule type" value="Genomic_DNA"/>
</dbReference>
<evidence type="ECO:0000313" key="8">
    <source>
        <dbReference type="EMBL" id="GGG52904.1"/>
    </source>
</evidence>
<reference evidence="8" key="1">
    <citation type="journal article" date="2014" name="Int. J. Syst. Evol. Microbiol.">
        <title>Complete genome sequence of Corynebacterium casei LMG S-19264T (=DSM 44701T), isolated from a smear-ripened cheese.</title>
        <authorList>
            <consortium name="US DOE Joint Genome Institute (JGI-PGF)"/>
            <person name="Walter F."/>
            <person name="Albersmeier A."/>
            <person name="Kalinowski J."/>
            <person name="Ruckert C."/>
        </authorList>
    </citation>
    <scope>NUCLEOTIDE SEQUENCE</scope>
    <source>
        <strain evidence="8">CGMCC 1.15425</strain>
    </source>
</reference>
<dbReference type="PROSITE" id="PS00395">
    <property type="entry name" value="ALANINE_RACEMASE"/>
    <property type="match status" value="1"/>
</dbReference>
<evidence type="ECO:0000256" key="1">
    <source>
        <dbReference type="ARBA" id="ARBA00001933"/>
    </source>
</evidence>
<dbReference type="InterPro" id="IPR020622">
    <property type="entry name" value="Ala_racemase_pyridoxalP-BS"/>
</dbReference>
<dbReference type="GO" id="GO:0008784">
    <property type="term" value="F:alanine racemase activity"/>
    <property type="evidence" value="ECO:0007669"/>
    <property type="project" value="UniProtKB-UniRule"/>
</dbReference>
<comment type="catalytic activity">
    <reaction evidence="4">
        <text>L-alanine = D-alanine</text>
        <dbReference type="Rhea" id="RHEA:20249"/>
        <dbReference type="ChEBI" id="CHEBI:57416"/>
        <dbReference type="ChEBI" id="CHEBI:57972"/>
        <dbReference type="EC" id="5.1.1.1"/>
    </reaction>
</comment>
<dbReference type="SMART" id="SM01005">
    <property type="entry name" value="Ala_racemase_C"/>
    <property type="match status" value="1"/>
</dbReference>
<dbReference type="PRINTS" id="PR00992">
    <property type="entry name" value="ALARACEMASE"/>
</dbReference>
<dbReference type="GO" id="GO:0005829">
    <property type="term" value="C:cytosol"/>
    <property type="evidence" value="ECO:0007669"/>
    <property type="project" value="TreeGrafter"/>
</dbReference>
<feature type="domain" description="Alanine racemase C-terminal" evidence="7">
    <location>
        <begin position="264"/>
        <end position="396"/>
    </location>
</feature>
<dbReference type="RefSeq" id="WP_157885577.1">
    <property type="nucleotide sequence ID" value="NZ_BMIY01000003.1"/>
</dbReference>
<dbReference type="AlphaFoldDB" id="A0A917LRA5"/>
<dbReference type="SUPFAM" id="SSF51419">
    <property type="entry name" value="PLP-binding barrel"/>
    <property type="match status" value="1"/>
</dbReference>
<dbReference type="Gene3D" id="2.40.37.10">
    <property type="entry name" value="Lyase, Ornithine Decarboxylase, Chain A, domain 1"/>
    <property type="match status" value="1"/>
</dbReference>
<feature type="binding site" evidence="4 6">
    <location>
        <position position="157"/>
    </location>
    <ligand>
        <name>substrate</name>
    </ligand>
</feature>
<dbReference type="HAMAP" id="MF_01201">
    <property type="entry name" value="Ala_racemase"/>
    <property type="match status" value="1"/>
</dbReference>
<dbReference type="SUPFAM" id="SSF50621">
    <property type="entry name" value="Alanine racemase C-terminal domain-like"/>
    <property type="match status" value="1"/>
</dbReference>
<reference evidence="8" key="2">
    <citation type="submission" date="2020-09" db="EMBL/GenBank/DDBJ databases">
        <authorList>
            <person name="Sun Q."/>
            <person name="Zhou Y."/>
        </authorList>
    </citation>
    <scope>NUCLEOTIDE SEQUENCE</scope>
    <source>
        <strain evidence="8">CGMCC 1.15425</strain>
    </source>
</reference>
<protein>
    <recommendedName>
        <fullName evidence="4">Alanine racemase</fullName>
        <ecNumber evidence="4">5.1.1.1</ecNumber>
    </recommendedName>
</protein>
<keyword evidence="2 4" id="KW-0663">Pyridoxal phosphate</keyword>
<comment type="caution">
    <text evidence="8">The sequence shown here is derived from an EMBL/GenBank/DDBJ whole genome shotgun (WGS) entry which is preliminary data.</text>
</comment>
<dbReference type="Pfam" id="PF00842">
    <property type="entry name" value="Ala_racemase_C"/>
    <property type="match status" value="1"/>
</dbReference>
<comment type="pathway">
    <text evidence="4">Amino-acid biosynthesis; D-alanine biosynthesis; D-alanine from L-alanine: step 1/1.</text>
</comment>
<dbReference type="Proteomes" id="UP000627715">
    <property type="component" value="Unassembled WGS sequence"/>
</dbReference>
<name>A0A917LRA5_9GAMM</name>
<comment type="function">
    <text evidence="4">Catalyzes the interconversion of L-alanine and D-alanine. May also act on other amino acids.</text>
</comment>
<gene>
    <name evidence="8" type="primary">alr-1</name>
    <name evidence="8" type="ORF">GCM10011403_07630</name>
</gene>
<evidence type="ECO:0000256" key="3">
    <source>
        <dbReference type="ARBA" id="ARBA00023235"/>
    </source>
</evidence>
<dbReference type="InterPro" id="IPR029066">
    <property type="entry name" value="PLP-binding_barrel"/>
</dbReference>
<dbReference type="GO" id="GO:0030170">
    <property type="term" value="F:pyridoxal phosphate binding"/>
    <property type="evidence" value="ECO:0007669"/>
    <property type="project" value="UniProtKB-UniRule"/>
</dbReference>
<feature type="modified residue" description="N6-(pyridoxal phosphate)lysine" evidence="4 5">
    <location>
        <position position="47"/>
    </location>
</feature>
<evidence type="ECO:0000256" key="5">
    <source>
        <dbReference type="PIRSR" id="PIRSR600821-50"/>
    </source>
</evidence>
<keyword evidence="3 4" id="KW-0413">Isomerase</keyword>
<dbReference type="EC" id="5.1.1.1" evidence="4"/>
<accession>A0A917LRA5</accession>
<keyword evidence="9" id="KW-1185">Reference proteome</keyword>
<dbReference type="Gene3D" id="3.20.20.10">
    <property type="entry name" value="Alanine racemase"/>
    <property type="match status" value="1"/>
</dbReference>
<sequence length="398" mass="43209">MAESDFSSVTMPPHAWADIDLKAVQHNFLLAKSHLTSPLCRACAVVKSNAYGHGVQPVVAALDQVMDANDQFAVVSWQEASVVKEVVPHRRVLVMRGPVSADEMSAILAGGMDWVIHSRYQLDLLLDCIAADPSGVKSALVKSEARLWIKINTGMNRLGMPIKDAREVLAALSELPFILPLGLMSHLATADDLGDTLTETQFLAFQQAETELVLPEYTLKTMAASAGILSWPQLHMDMVRPGIMLYGATPMMGRVGPDEGLRPVMNLKSRLVAINHVRAGDSIGYGATYVAEHDMRVGVIGLGYGDGYPRHAPNGTRTLVATEQGVITAPLAGRVSMDMLTVDLSHDQSAKPGDEVLLWGQAWGHDLPANEIADAAGTIPYELFCRLTQRVPRRYIRS</sequence>
<comment type="cofactor">
    <cofactor evidence="1 4 5">
        <name>pyridoxal 5'-phosphate</name>
        <dbReference type="ChEBI" id="CHEBI:597326"/>
    </cofactor>
</comment>
<dbReference type="Pfam" id="PF01168">
    <property type="entry name" value="Ala_racemase_N"/>
    <property type="match status" value="1"/>
</dbReference>
<organism evidence="8 9">
    <name type="scientific">Pseudohongiella nitratireducens</name>
    <dbReference type="NCBI Taxonomy" id="1768907"/>
    <lineage>
        <taxon>Bacteria</taxon>
        <taxon>Pseudomonadati</taxon>
        <taxon>Pseudomonadota</taxon>
        <taxon>Gammaproteobacteria</taxon>
        <taxon>Pseudomonadales</taxon>
        <taxon>Pseudohongiellaceae</taxon>
        <taxon>Pseudohongiella</taxon>
    </lineage>
</organism>